<dbReference type="Proteomes" id="UP000324585">
    <property type="component" value="Unassembled WGS sequence"/>
</dbReference>
<dbReference type="Pfam" id="PF01490">
    <property type="entry name" value="Aa_trans"/>
    <property type="match status" value="1"/>
</dbReference>
<evidence type="ECO:0000256" key="6">
    <source>
        <dbReference type="SAM" id="Phobius"/>
    </source>
</evidence>
<dbReference type="OrthoDB" id="40134at2759"/>
<evidence type="ECO:0000256" key="5">
    <source>
        <dbReference type="SAM" id="MobiDB-lite"/>
    </source>
</evidence>
<sequence length="543" mass="58950">MEAPRQRLASTSGAGVEREIAGSPARSADTFKTSKGKGHEYSRVSTNPELDDSDFEAHARICSQVDENEPGRRLDQTAVKDEREGISWIFATALIIAGTVSLGVLAMGSNFAVLGYLVGNILVIGLGIVATYTGYLLHEFYNATCMDHKVESYGDAMTICFGKGWGIFVQAEQCLLLFLFVAATCRSAGDAIFELAQGKVCFTVMALVGTILGALLSYPLRMRGVSVLSAISFACIVMSMIFNIVGVSATRYSLREDEQPSFLPPSGTSFSEGLSACTTIIFAYAGHLVFFEFMSSMKNPEHFATRALVAAQGFAVAAYSVVGSVIYCYTGTLAMSPSLLDIPASSGWAISGWVFLLPNVLIGGVIDANVFTHQFLRAIGKIAFWDQALGSVDARHPDQDDDEEANEPDTDQEAEVVVADQEHEKIEKSEESMTVSWQFRVYWIGSVFLVWLLAYVISQLIPTFNGLLGVISSLFSTQFTYMLPSVFWLASARRADKLRERWFLTLLNGVLVILSVTVMVAGTYVNIASFSTGSNGIFSCNVA</sequence>
<feature type="transmembrane region" description="Helical" evidence="6">
    <location>
        <begin position="230"/>
        <end position="253"/>
    </location>
</feature>
<name>A0A5J4Z844_PORPP</name>
<feature type="transmembrane region" description="Helical" evidence="6">
    <location>
        <begin position="195"/>
        <end position="218"/>
    </location>
</feature>
<comment type="subcellular location">
    <subcellularLocation>
        <location evidence="1">Membrane</location>
        <topology evidence="1">Multi-pass membrane protein</topology>
    </subcellularLocation>
</comment>
<feature type="domain" description="Amino acid transporter transmembrane" evidence="7">
    <location>
        <begin position="85"/>
        <end position="527"/>
    </location>
</feature>
<feature type="transmembrane region" description="Helical" evidence="6">
    <location>
        <begin position="113"/>
        <end position="137"/>
    </location>
</feature>
<keyword evidence="4 6" id="KW-0472">Membrane</keyword>
<feature type="transmembrane region" description="Helical" evidence="6">
    <location>
        <begin position="502"/>
        <end position="525"/>
    </location>
</feature>
<feature type="transmembrane region" description="Helical" evidence="6">
    <location>
        <begin position="441"/>
        <end position="461"/>
    </location>
</feature>
<dbReference type="PANTHER" id="PTHR22950:SF461">
    <property type="entry name" value="AMINO ACID TRANSPORTER TRANSMEMBRANE DOMAIN-CONTAINING PROTEIN"/>
    <property type="match status" value="1"/>
</dbReference>
<feature type="transmembrane region" description="Helical" evidence="6">
    <location>
        <begin position="467"/>
        <end position="490"/>
    </location>
</feature>
<evidence type="ECO:0000259" key="7">
    <source>
        <dbReference type="Pfam" id="PF01490"/>
    </source>
</evidence>
<dbReference type="InterPro" id="IPR013057">
    <property type="entry name" value="AA_transpt_TM"/>
</dbReference>
<proteinExistence type="predicted"/>
<feature type="region of interest" description="Disordered" evidence="5">
    <location>
        <begin position="394"/>
        <end position="413"/>
    </location>
</feature>
<feature type="transmembrane region" description="Helical" evidence="6">
    <location>
        <begin position="303"/>
        <end position="327"/>
    </location>
</feature>
<keyword evidence="3 6" id="KW-1133">Transmembrane helix</keyword>
<evidence type="ECO:0000313" key="8">
    <source>
        <dbReference type="EMBL" id="KAA8498867.1"/>
    </source>
</evidence>
<feature type="transmembrane region" description="Helical" evidence="6">
    <location>
        <begin position="158"/>
        <end position="183"/>
    </location>
</feature>
<dbReference type="OMA" id="MTYISIA"/>
<feature type="transmembrane region" description="Helical" evidence="6">
    <location>
        <begin position="86"/>
        <end position="107"/>
    </location>
</feature>
<gene>
    <name evidence="8" type="ORF">FVE85_6452</name>
</gene>
<evidence type="ECO:0000256" key="1">
    <source>
        <dbReference type="ARBA" id="ARBA00004141"/>
    </source>
</evidence>
<accession>A0A5J4Z844</accession>
<feature type="transmembrane region" description="Helical" evidence="6">
    <location>
        <begin position="347"/>
        <end position="371"/>
    </location>
</feature>
<reference evidence="9" key="1">
    <citation type="journal article" date="2019" name="Nat. Commun.">
        <title>Expansion of phycobilisome linker gene families in mesophilic red algae.</title>
        <authorList>
            <person name="Lee J."/>
            <person name="Kim D."/>
            <person name="Bhattacharya D."/>
            <person name="Yoon H.S."/>
        </authorList>
    </citation>
    <scope>NUCLEOTIDE SEQUENCE [LARGE SCALE GENOMIC DNA]</scope>
    <source>
        <strain evidence="9">CCMP 1328</strain>
    </source>
</reference>
<feature type="region of interest" description="Disordered" evidence="5">
    <location>
        <begin position="1"/>
        <end position="51"/>
    </location>
</feature>
<dbReference type="GO" id="GO:0016020">
    <property type="term" value="C:membrane"/>
    <property type="evidence" value="ECO:0007669"/>
    <property type="project" value="UniProtKB-SubCell"/>
</dbReference>
<dbReference type="GO" id="GO:0015179">
    <property type="term" value="F:L-amino acid transmembrane transporter activity"/>
    <property type="evidence" value="ECO:0007669"/>
    <property type="project" value="TreeGrafter"/>
</dbReference>
<feature type="transmembrane region" description="Helical" evidence="6">
    <location>
        <begin position="273"/>
        <end position="291"/>
    </location>
</feature>
<evidence type="ECO:0000256" key="2">
    <source>
        <dbReference type="ARBA" id="ARBA00022692"/>
    </source>
</evidence>
<protein>
    <submittedName>
        <fullName evidence="8">N amino acid transport system protein</fullName>
    </submittedName>
</protein>
<keyword evidence="2 6" id="KW-0812">Transmembrane</keyword>
<evidence type="ECO:0000313" key="9">
    <source>
        <dbReference type="Proteomes" id="UP000324585"/>
    </source>
</evidence>
<comment type="caution">
    <text evidence="8">The sequence shown here is derived from an EMBL/GenBank/DDBJ whole genome shotgun (WGS) entry which is preliminary data.</text>
</comment>
<feature type="compositionally biased region" description="Acidic residues" evidence="5">
    <location>
        <begin position="399"/>
        <end position="413"/>
    </location>
</feature>
<dbReference type="AlphaFoldDB" id="A0A5J4Z844"/>
<organism evidence="8 9">
    <name type="scientific">Porphyridium purpureum</name>
    <name type="common">Red alga</name>
    <name type="synonym">Porphyridium cruentum</name>
    <dbReference type="NCBI Taxonomy" id="35688"/>
    <lineage>
        <taxon>Eukaryota</taxon>
        <taxon>Rhodophyta</taxon>
        <taxon>Bangiophyceae</taxon>
        <taxon>Porphyridiales</taxon>
        <taxon>Porphyridiaceae</taxon>
        <taxon>Porphyridium</taxon>
    </lineage>
</organism>
<keyword evidence="9" id="KW-1185">Reference proteome</keyword>
<dbReference type="PANTHER" id="PTHR22950">
    <property type="entry name" value="AMINO ACID TRANSPORTER"/>
    <property type="match status" value="1"/>
</dbReference>
<dbReference type="EMBL" id="VRMN01000001">
    <property type="protein sequence ID" value="KAA8498867.1"/>
    <property type="molecule type" value="Genomic_DNA"/>
</dbReference>
<evidence type="ECO:0000256" key="3">
    <source>
        <dbReference type="ARBA" id="ARBA00022989"/>
    </source>
</evidence>
<evidence type="ECO:0000256" key="4">
    <source>
        <dbReference type="ARBA" id="ARBA00023136"/>
    </source>
</evidence>